<feature type="chain" id="PRO_5005504888" evidence="2">
    <location>
        <begin position="26"/>
        <end position="261"/>
    </location>
</feature>
<evidence type="ECO:0000313" key="3">
    <source>
        <dbReference type="EMBL" id="CUA95204.1"/>
    </source>
</evidence>
<dbReference type="OrthoDB" id="9815212at2"/>
<evidence type="ECO:0000256" key="2">
    <source>
        <dbReference type="SAM" id="SignalP"/>
    </source>
</evidence>
<evidence type="ECO:0000313" key="4">
    <source>
        <dbReference type="Proteomes" id="UP000183900"/>
    </source>
</evidence>
<dbReference type="Pfam" id="PF09608">
    <property type="entry name" value="Alph_Pro_TM"/>
    <property type="match status" value="1"/>
</dbReference>
<dbReference type="InterPro" id="IPR019088">
    <property type="entry name" value="CHP02186-rel_TM"/>
</dbReference>
<protein>
    <submittedName>
        <fullName evidence="3">Putative transmembrane protein (Alph_Pro_TM)</fullName>
    </submittedName>
</protein>
<accession>A0A0K6HWB0</accession>
<gene>
    <name evidence="3" type="ORF">Ga0061067_103481</name>
</gene>
<keyword evidence="1 3" id="KW-0812">Transmembrane</keyword>
<dbReference type="AlphaFoldDB" id="A0A0K6HWB0"/>
<dbReference type="EMBL" id="CYHE01000003">
    <property type="protein sequence ID" value="CUA95204.1"/>
    <property type="molecule type" value="Genomic_DNA"/>
</dbReference>
<evidence type="ECO:0000256" key="1">
    <source>
        <dbReference type="SAM" id="Phobius"/>
    </source>
</evidence>
<keyword evidence="4" id="KW-1185">Reference proteome</keyword>
<keyword evidence="1" id="KW-0472">Membrane</keyword>
<keyword evidence="1" id="KW-1133">Transmembrane helix</keyword>
<feature type="signal peptide" evidence="2">
    <location>
        <begin position="1"/>
        <end position="25"/>
    </location>
</feature>
<reference evidence="4" key="1">
    <citation type="submission" date="2015-08" db="EMBL/GenBank/DDBJ databases">
        <authorList>
            <person name="Varghese N."/>
        </authorList>
    </citation>
    <scope>NUCLEOTIDE SEQUENCE [LARGE SCALE GENOMIC DNA]</scope>
    <source>
        <strain evidence="4">DSM 23407</strain>
    </source>
</reference>
<organism evidence="3 4">
    <name type="scientific">Pannonibacter indicus</name>
    <dbReference type="NCBI Taxonomy" id="466044"/>
    <lineage>
        <taxon>Bacteria</taxon>
        <taxon>Pseudomonadati</taxon>
        <taxon>Pseudomonadota</taxon>
        <taxon>Alphaproteobacteria</taxon>
        <taxon>Hyphomicrobiales</taxon>
        <taxon>Stappiaceae</taxon>
        <taxon>Pannonibacter</taxon>
    </lineage>
</organism>
<proteinExistence type="predicted"/>
<dbReference type="Proteomes" id="UP000183900">
    <property type="component" value="Unassembled WGS sequence"/>
</dbReference>
<feature type="transmembrane region" description="Helical" evidence="1">
    <location>
        <begin position="237"/>
        <end position="258"/>
    </location>
</feature>
<name>A0A0K6HWB0_9HYPH</name>
<keyword evidence="2" id="KW-0732">Signal</keyword>
<dbReference type="RefSeq" id="WP_055455225.1">
    <property type="nucleotide sequence ID" value="NZ_CYHE01000003.1"/>
</dbReference>
<sequence length="261" mass="28398">MHLLFRHLVAVFLLAGTLLPSAARAEGLVTALSADTVSIASNFTGAKIVVFGQVELPPGVSAPDAGYDLAVVLKGPPENVTTRRKGRFLGVLWVNREAETFYGVPSFYVMSSTDPASELGPRQMLEENSIGASYVNLPMRADSEMPLAERAHFRQAFLRLRKEHGTYVDQPGKVEFLTPTMFRTTISLPATTPVGVYTVDTFLLKGGEMLAQDQKGLTVAKTGFEQMTFDMAHEQPALYGLAAIVLAVFTGWLAGVVFRRD</sequence>